<gene>
    <name evidence="2" type="ORF">BVC71_14225</name>
</gene>
<sequence length="244" mass="27360">MTSAIDQNQLLRLMAMQGAIQESDDWDDEDDYYDDDDDFEFADYEDDAEEGFMFESDDDYDDDDETWDGEARRRRRGRKTSYRKVRSRNLRKMKGAKGTTLKAPNGQQMRVKFGESFAKAKDVNKLIADTEAKFKAALKERRENHTALSKKIADVDGNVGKVSGRVKKLEGNAQTSQLMSLLSSPPKIESMTFEDVPGADNQVKVKSVNYAKQDMMLPLILSGALGDTGGDNSALLLMALSQNN</sequence>
<feature type="compositionally biased region" description="Acidic residues" evidence="1">
    <location>
        <begin position="50"/>
        <end position="68"/>
    </location>
</feature>
<proteinExistence type="predicted"/>
<reference evidence="2 3" key="1">
    <citation type="submission" date="2016-12" db="EMBL/GenBank/DDBJ databases">
        <title>The draft genome sequence of HSLHS2.</title>
        <authorList>
            <person name="Hu D."/>
            <person name="Wang L."/>
            <person name="Shao Z."/>
        </authorList>
    </citation>
    <scope>NUCLEOTIDE SEQUENCE [LARGE SCALE GENOMIC DNA]</scope>
    <source>
        <strain evidence="2">MCCC 1A06712</strain>
    </source>
</reference>
<dbReference type="RefSeq" id="WP_086452356.1">
    <property type="nucleotide sequence ID" value="NZ_MSPP01000006.1"/>
</dbReference>
<dbReference type="OrthoDB" id="9886780at2"/>
<accession>A0A251WW84</accession>
<dbReference type="Proteomes" id="UP000194664">
    <property type="component" value="Unassembled WGS sequence"/>
</dbReference>
<dbReference type="AlphaFoldDB" id="A0A251WW84"/>
<keyword evidence="3" id="KW-1185">Reference proteome</keyword>
<protein>
    <submittedName>
        <fullName evidence="2">Uncharacterized protein</fullName>
    </submittedName>
</protein>
<evidence type="ECO:0000313" key="2">
    <source>
        <dbReference type="EMBL" id="OUD08324.1"/>
    </source>
</evidence>
<dbReference type="EMBL" id="MSPP01000006">
    <property type="protein sequence ID" value="OUD08324.1"/>
    <property type="molecule type" value="Genomic_DNA"/>
</dbReference>
<feature type="region of interest" description="Disordered" evidence="1">
    <location>
        <begin position="50"/>
        <end position="72"/>
    </location>
</feature>
<evidence type="ECO:0000256" key="1">
    <source>
        <dbReference type="SAM" id="MobiDB-lite"/>
    </source>
</evidence>
<comment type="caution">
    <text evidence="2">The sequence shown here is derived from an EMBL/GenBank/DDBJ whole genome shotgun (WGS) entry which is preliminary data.</text>
</comment>
<organism evidence="2 3">
    <name type="scientific">Marivivens niveibacter</name>
    <dbReference type="NCBI Taxonomy" id="1930667"/>
    <lineage>
        <taxon>Bacteria</taxon>
        <taxon>Pseudomonadati</taxon>
        <taxon>Pseudomonadota</taxon>
        <taxon>Alphaproteobacteria</taxon>
        <taxon>Rhodobacterales</taxon>
        <taxon>Paracoccaceae</taxon>
        <taxon>Marivivens group</taxon>
        <taxon>Marivivens</taxon>
    </lineage>
</organism>
<name>A0A251WW84_9RHOB</name>
<evidence type="ECO:0000313" key="3">
    <source>
        <dbReference type="Proteomes" id="UP000194664"/>
    </source>
</evidence>